<evidence type="ECO:0000313" key="2">
    <source>
        <dbReference type="EMBL" id="KAL2055077.1"/>
    </source>
</evidence>
<feature type="region of interest" description="Disordered" evidence="1">
    <location>
        <begin position="80"/>
        <end position="101"/>
    </location>
</feature>
<name>A0ABR4BB46_9LECA</name>
<dbReference type="EMBL" id="JBHFEH010000012">
    <property type="protein sequence ID" value="KAL2055077.1"/>
    <property type="molecule type" value="Genomic_DNA"/>
</dbReference>
<protein>
    <submittedName>
        <fullName evidence="2">Uncharacterized protein</fullName>
    </submittedName>
</protein>
<proteinExistence type="predicted"/>
<accession>A0ABR4BB46</accession>
<gene>
    <name evidence="2" type="ORF">ABVK25_004415</name>
</gene>
<comment type="caution">
    <text evidence="2">The sequence shown here is derived from an EMBL/GenBank/DDBJ whole genome shotgun (WGS) entry which is preliminary data.</text>
</comment>
<keyword evidence="3" id="KW-1185">Reference proteome</keyword>
<organism evidence="2 3">
    <name type="scientific">Lepraria finkii</name>
    <dbReference type="NCBI Taxonomy" id="1340010"/>
    <lineage>
        <taxon>Eukaryota</taxon>
        <taxon>Fungi</taxon>
        <taxon>Dikarya</taxon>
        <taxon>Ascomycota</taxon>
        <taxon>Pezizomycotina</taxon>
        <taxon>Lecanoromycetes</taxon>
        <taxon>OSLEUM clade</taxon>
        <taxon>Lecanoromycetidae</taxon>
        <taxon>Lecanorales</taxon>
        <taxon>Lecanorineae</taxon>
        <taxon>Stereocaulaceae</taxon>
        <taxon>Lepraria</taxon>
    </lineage>
</organism>
<sequence length="101" mass="11757">MYGHNGLSMAASERIDQHKARFLQQICADEGFCLYHAKLESTTEREVEAHCELKKLLDFRDRGSLESAFAEKEEIIHDDVFEDRGADDNNYEEESESDYDY</sequence>
<reference evidence="2 3" key="1">
    <citation type="submission" date="2024-09" db="EMBL/GenBank/DDBJ databases">
        <title>Rethinking Asexuality: The Enigmatic Case of Functional Sexual Genes in Lepraria (Stereocaulaceae).</title>
        <authorList>
            <person name="Doellman M."/>
            <person name="Sun Y."/>
            <person name="Barcenas-Pena A."/>
            <person name="Lumbsch H.T."/>
            <person name="Grewe F."/>
        </authorList>
    </citation>
    <scope>NUCLEOTIDE SEQUENCE [LARGE SCALE GENOMIC DNA]</scope>
    <source>
        <strain evidence="2 3">Grewe 0041</strain>
    </source>
</reference>
<dbReference type="Proteomes" id="UP001590951">
    <property type="component" value="Unassembled WGS sequence"/>
</dbReference>
<evidence type="ECO:0000313" key="3">
    <source>
        <dbReference type="Proteomes" id="UP001590951"/>
    </source>
</evidence>
<evidence type="ECO:0000256" key="1">
    <source>
        <dbReference type="SAM" id="MobiDB-lite"/>
    </source>
</evidence>
<feature type="compositionally biased region" description="Acidic residues" evidence="1">
    <location>
        <begin position="89"/>
        <end position="101"/>
    </location>
</feature>